<gene>
    <name evidence="1" type="ORF">DW839_29355</name>
</gene>
<evidence type="ECO:0000313" key="2">
    <source>
        <dbReference type="Proteomes" id="UP000283975"/>
    </source>
</evidence>
<dbReference type="Proteomes" id="UP000283975">
    <property type="component" value="Unassembled WGS sequence"/>
</dbReference>
<dbReference type="RefSeq" id="WP_119205884.1">
    <property type="nucleotide sequence ID" value="NZ_DBFWLP010000019.1"/>
</dbReference>
<accession>A0A414AHM2</accession>
<comment type="caution">
    <text evidence="1">The sequence shown here is derived from an EMBL/GenBank/DDBJ whole genome shotgun (WGS) entry which is preliminary data.</text>
</comment>
<dbReference type="AlphaFoldDB" id="A0A414AHM2"/>
<name>A0A414AHM2_9FIRM</name>
<protein>
    <submittedName>
        <fullName evidence="1">Uncharacterized protein</fullName>
    </submittedName>
</protein>
<sequence>MSDNARFEKWLSEHDGEERCNYCIYDDECPHGIRCYGGAPIEPPCAGRELEELLDIESILKDLEDESE</sequence>
<proteinExistence type="predicted"/>
<reference evidence="1 2" key="1">
    <citation type="submission" date="2018-08" db="EMBL/GenBank/DDBJ databases">
        <title>A genome reference for cultivated species of the human gut microbiota.</title>
        <authorList>
            <person name="Zou Y."/>
            <person name="Xue W."/>
            <person name="Luo G."/>
        </authorList>
    </citation>
    <scope>NUCLEOTIDE SEQUENCE [LARGE SCALE GENOMIC DNA]</scope>
    <source>
        <strain evidence="1 2">AM35-14</strain>
    </source>
</reference>
<dbReference type="EMBL" id="QSHZ01000051">
    <property type="protein sequence ID" value="RHC47847.1"/>
    <property type="molecule type" value="Genomic_DNA"/>
</dbReference>
<evidence type="ECO:0000313" key="1">
    <source>
        <dbReference type="EMBL" id="RHC47847.1"/>
    </source>
</evidence>
<organism evidence="1 2">
    <name type="scientific">Enterocloster bolteae</name>
    <dbReference type="NCBI Taxonomy" id="208479"/>
    <lineage>
        <taxon>Bacteria</taxon>
        <taxon>Bacillati</taxon>
        <taxon>Bacillota</taxon>
        <taxon>Clostridia</taxon>
        <taxon>Lachnospirales</taxon>
        <taxon>Lachnospiraceae</taxon>
        <taxon>Enterocloster</taxon>
    </lineage>
</organism>